<name>A0A2H5X8M4_9BACT</name>
<evidence type="ECO:0000313" key="2">
    <source>
        <dbReference type="Proteomes" id="UP000236173"/>
    </source>
</evidence>
<gene>
    <name evidence="1" type="ORF">HRbin17_00025</name>
</gene>
<evidence type="ECO:0000313" key="1">
    <source>
        <dbReference type="EMBL" id="GBC97538.1"/>
    </source>
</evidence>
<reference evidence="2" key="1">
    <citation type="submission" date="2017-09" db="EMBL/GenBank/DDBJ databases">
        <title>Metaegenomics of thermophilic ammonia-oxidizing enrichment culture.</title>
        <authorList>
            <person name="Kato S."/>
            <person name="Suzuki K."/>
        </authorList>
    </citation>
    <scope>NUCLEOTIDE SEQUENCE [LARGE SCALE GENOMIC DNA]</scope>
</reference>
<protein>
    <submittedName>
        <fullName evidence="1">Uncharacterized protein</fullName>
    </submittedName>
</protein>
<dbReference type="Proteomes" id="UP000236173">
    <property type="component" value="Unassembled WGS sequence"/>
</dbReference>
<comment type="caution">
    <text evidence="1">The sequence shown here is derived from an EMBL/GenBank/DDBJ whole genome shotgun (WGS) entry which is preliminary data.</text>
</comment>
<sequence>MVKSRKLEIIGIPIALAVLLVSFVQNTPEGQRWFDYWKSRRKATRFIHALQQDPPLGTNLSSLPQLRPINEIILPDR</sequence>
<organism evidence="1 2">
    <name type="scientific">Candidatus Fervidibacter japonicus</name>
    <dbReference type="NCBI Taxonomy" id="2035412"/>
    <lineage>
        <taxon>Bacteria</taxon>
        <taxon>Candidatus Fervidibacterota</taxon>
        <taxon>Candidatus Fervidibacter</taxon>
    </lineage>
</organism>
<dbReference type="EMBL" id="BEHT01000001">
    <property type="protein sequence ID" value="GBC97538.1"/>
    <property type="molecule type" value="Genomic_DNA"/>
</dbReference>
<proteinExistence type="predicted"/>
<dbReference type="AlphaFoldDB" id="A0A2H5X8M4"/>
<accession>A0A2H5X8M4</accession>